<sequence>MNMVVKPQRLQNIPPYLFHEINKKKQALEEQGVQVIDLGIGCPDLPTPKHIVERLKSEMDDPNNFKYPGYSGCEELREAVAHFYKERFDVNLDVAGEIVALIGSKEGIGHFISAVIDPGDIVLVPDPGYPVYRAATYLADGVPYSMPLLKKNGFLPDFSSLPADVVHKAKLMFLNYPGNPTAAIADEHFFREAVVFAKQNGIIIAHDAAYQMVTFDGYKAPSILQVEGAKEVAVEFGSLSKTYNMTGWRLGYATGNKEALALLSIVKSNMDTSQFLPIQKAGATALLSDQRCVAEYNLIYQERQAAMIAALQDIGINTEAPKGSFFIWAPVPSGYTSGEFASKVLEEAGVIVTPGTAFGEYGEGYFRISLSVPTNKLLEAAYRMKTKLAVCR</sequence>
<dbReference type="Gene3D" id="3.40.640.10">
    <property type="entry name" value="Type I PLP-dependent aspartate aminotransferase-like (Major domain)"/>
    <property type="match status" value="1"/>
</dbReference>
<comment type="cofactor">
    <cofactor evidence="1 4">
        <name>pyridoxal 5'-phosphate</name>
        <dbReference type="ChEBI" id="CHEBI:597326"/>
    </cofactor>
</comment>
<proteinExistence type="inferred from homology"/>
<dbReference type="GO" id="GO:0008483">
    <property type="term" value="F:transaminase activity"/>
    <property type="evidence" value="ECO:0007669"/>
    <property type="project" value="UniProtKB-KW"/>
</dbReference>
<dbReference type="PATRIC" id="fig|649747.3.peg.5280"/>
<dbReference type="Gene3D" id="3.90.1150.10">
    <property type="entry name" value="Aspartate Aminotransferase, domain 1"/>
    <property type="match status" value="1"/>
</dbReference>
<dbReference type="InterPro" id="IPR015422">
    <property type="entry name" value="PyrdxlP-dep_Trfase_small"/>
</dbReference>
<comment type="caution">
    <text evidence="6">The sequence shown here is derived from an EMBL/GenBank/DDBJ whole genome shotgun (WGS) entry which is preliminary data.</text>
</comment>
<dbReference type="InterPro" id="IPR004838">
    <property type="entry name" value="NHTrfase_class1_PyrdxlP-BS"/>
</dbReference>
<evidence type="ECO:0000256" key="3">
    <source>
        <dbReference type="ARBA" id="ARBA00022679"/>
    </source>
</evidence>
<dbReference type="NCBIfam" id="NF006756">
    <property type="entry name" value="PRK09276.1"/>
    <property type="match status" value="1"/>
</dbReference>
<comment type="similarity">
    <text evidence="4">Belongs to the class-I pyridoxal-phosphate-dependent aminotransferase family.</text>
</comment>
<organism evidence="6 7">
    <name type="scientific">Aneurinibacillus aneurinilyticus ATCC 12856</name>
    <dbReference type="NCBI Taxonomy" id="649747"/>
    <lineage>
        <taxon>Bacteria</taxon>
        <taxon>Bacillati</taxon>
        <taxon>Bacillota</taxon>
        <taxon>Bacilli</taxon>
        <taxon>Bacillales</taxon>
        <taxon>Paenibacillaceae</taxon>
        <taxon>Aneurinibacillus group</taxon>
        <taxon>Aneurinibacillus</taxon>
    </lineage>
</organism>
<feature type="domain" description="Aminotransferase class I/classII large" evidence="5">
    <location>
        <begin position="34"/>
        <end position="381"/>
    </location>
</feature>
<dbReference type="GO" id="GO:0030170">
    <property type="term" value="F:pyridoxal phosphate binding"/>
    <property type="evidence" value="ECO:0007669"/>
    <property type="project" value="InterPro"/>
</dbReference>
<evidence type="ECO:0000256" key="2">
    <source>
        <dbReference type="ARBA" id="ARBA00022576"/>
    </source>
</evidence>
<dbReference type="InterPro" id="IPR015424">
    <property type="entry name" value="PyrdxlP-dep_Trfase"/>
</dbReference>
<dbReference type="Proteomes" id="UP000016511">
    <property type="component" value="Unassembled WGS sequence"/>
</dbReference>
<name>U1W8S2_ANEAE</name>
<dbReference type="PROSITE" id="PS00105">
    <property type="entry name" value="AA_TRANSFER_CLASS_1"/>
    <property type="match status" value="1"/>
</dbReference>
<accession>U1W8S2</accession>
<dbReference type="Pfam" id="PF00155">
    <property type="entry name" value="Aminotran_1_2"/>
    <property type="match status" value="1"/>
</dbReference>
<dbReference type="AlphaFoldDB" id="U1W8S2"/>
<dbReference type="InterPro" id="IPR050881">
    <property type="entry name" value="LL-DAP_aminotransferase"/>
</dbReference>
<dbReference type="HOGENOM" id="CLU_017584_4_5_9"/>
<evidence type="ECO:0000256" key="4">
    <source>
        <dbReference type="RuleBase" id="RU000481"/>
    </source>
</evidence>
<dbReference type="EC" id="2.6.1.-" evidence="4"/>
<protein>
    <recommendedName>
        <fullName evidence="4">Aminotransferase</fullName>
        <ecNumber evidence="4">2.6.1.-</ecNumber>
    </recommendedName>
</protein>
<dbReference type="PANTHER" id="PTHR42832">
    <property type="entry name" value="AMINO ACID AMINOTRANSFERASE"/>
    <property type="match status" value="1"/>
</dbReference>
<dbReference type="eggNOG" id="COG0436">
    <property type="taxonomic scope" value="Bacteria"/>
</dbReference>
<dbReference type="STRING" id="649747.HMPREF0083_05893"/>
<evidence type="ECO:0000259" key="5">
    <source>
        <dbReference type="Pfam" id="PF00155"/>
    </source>
</evidence>
<reference evidence="6 7" key="1">
    <citation type="submission" date="2013-08" db="EMBL/GenBank/DDBJ databases">
        <authorList>
            <person name="Weinstock G."/>
            <person name="Sodergren E."/>
            <person name="Wylie T."/>
            <person name="Fulton L."/>
            <person name="Fulton R."/>
            <person name="Fronick C."/>
            <person name="O'Laughlin M."/>
            <person name="Godfrey J."/>
            <person name="Miner T."/>
            <person name="Herter B."/>
            <person name="Appelbaum E."/>
            <person name="Cordes M."/>
            <person name="Lek S."/>
            <person name="Wollam A."/>
            <person name="Pepin K.H."/>
            <person name="Palsikar V.B."/>
            <person name="Mitreva M."/>
            <person name="Wilson R.K."/>
        </authorList>
    </citation>
    <scope>NUCLEOTIDE SEQUENCE [LARGE SCALE GENOMIC DNA]</scope>
    <source>
        <strain evidence="6 7">ATCC 12856</strain>
    </source>
</reference>
<dbReference type="InterPro" id="IPR015421">
    <property type="entry name" value="PyrdxlP-dep_Trfase_major"/>
</dbReference>
<dbReference type="CDD" id="cd00609">
    <property type="entry name" value="AAT_like"/>
    <property type="match status" value="1"/>
</dbReference>
<evidence type="ECO:0000313" key="6">
    <source>
        <dbReference type="EMBL" id="ERI04889.1"/>
    </source>
</evidence>
<keyword evidence="3 4" id="KW-0808">Transferase</keyword>
<dbReference type="SUPFAM" id="SSF53383">
    <property type="entry name" value="PLP-dependent transferases"/>
    <property type="match status" value="1"/>
</dbReference>
<keyword evidence="7" id="KW-1185">Reference proteome</keyword>
<evidence type="ECO:0000256" key="1">
    <source>
        <dbReference type="ARBA" id="ARBA00001933"/>
    </source>
</evidence>
<dbReference type="PANTHER" id="PTHR42832:SF3">
    <property type="entry name" value="L-GLUTAMINE--4-(METHYLSULFANYL)-2-OXOBUTANOATE AMINOTRANSFERASE"/>
    <property type="match status" value="1"/>
</dbReference>
<evidence type="ECO:0000313" key="7">
    <source>
        <dbReference type="Proteomes" id="UP000016511"/>
    </source>
</evidence>
<dbReference type="InterPro" id="IPR004839">
    <property type="entry name" value="Aminotransferase_I/II_large"/>
</dbReference>
<dbReference type="EMBL" id="AWSJ01000371">
    <property type="protein sequence ID" value="ERI04889.1"/>
    <property type="molecule type" value="Genomic_DNA"/>
</dbReference>
<keyword evidence="2 4" id="KW-0032">Aminotransferase</keyword>
<gene>
    <name evidence="6" type="ORF">HMPREF0083_05893</name>
</gene>